<feature type="compositionally biased region" description="Polar residues" evidence="2">
    <location>
        <begin position="1"/>
        <end position="12"/>
    </location>
</feature>
<dbReference type="EMBL" id="JABSTV010001252">
    <property type="protein sequence ID" value="KAH7948404.1"/>
    <property type="molecule type" value="Genomic_DNA"/>
</dbReference>
<evidence type="ECO:0000256" key="2">
    <source>
        <dbReference type="SAM" id="MobiDB-lite"/>
    </source>
</evidence>
<evidence type="ECO:0000259" key="3">
    <source>
        <dbReference type="Pfam" id="PF15619"/>
    </source>
</evidence>
<feature type="compositionally biased region" description="Polar residues" evidence="2">
    <location>
        <begin position="194"/>
        <end position="203"/>
    </location>
</feature>
<protein>
    <recommendedName>
        <fullName evidence="3">Lebercilin domain-containing protein</fullName>
    </recommendedName>
</protein>
<feature type="compositionally biased region" description="Basic and acidic residues" evidence="2">
    <location>
        <begin position="246"/>
        <end position="261"/>
    </location>
</feature>
<dbReference type="AlphaFoldDB" id="A0A9D4SV83"/>
<keyword evidence="1" id="KW-0175">Coiled coil</keyword>
<name>A0A9D4SV83_RHISA</name>
<evidence type="ECO:0000256" key="1">
    <source>
        <dbReference type="SAM" id="Coils"/>
    </source>
</evidence>
<evidence type="ECO:0000313" key="5">
    <source>
        <dbReference type="Proteomes" id="UP000821837"/>
    </source>
</evidence>
<keyword evidence="5" id="KW-1185">Reference proteome</keyword>
<reference evidence="4" key="1">
    <citation type="journal article" date="2020" name="Cell">
        <title>Large-Scale Comparative Analyses of Tick Genomes Elucidate Their Genetic Diversity and Vector Capacities.</title>
        <authorList>
            <consortium name="Tick Genome and Microbiome Consortium (TIGMIC)"/>
            <person name="Jia N."/>
            <person name="Wang J."/>
            <person name="Shi W."/>
            <person name="Du L."/>
            <person name="Sun Y."/>
            <person name="Zhan W."/>
            <person name="Jiang J.F."/>
            <person name="Wang Q."/>
            <person name="Zhang B."/>
            <person name="Ji P."/>
            <person name="Bell-Sakyi L."/>
            <person name="Cui X.M."/>
            <person name="Yuan T.T."/>
            <person name="Jiang B.G."/>
            <person name="Yang W.F."/>
            <person name="Lam T.T."/>
            <person name="Chang Q.C."/>
            <person name="Ding S.J."/>
            <person name="Wang X.J."/>
            <person name="Zhu J.G."/>
            <person name="Ruan X.D."/>
            <person name="Zhao L."/>
            <person name="Wei J.T."/>
            <person name="Ye R.Z."/>
            <person name="Que T.C."/>
            <person name="Du C.H."/>
            <person name="Zhou Y.H."/>
            <person name="Cheng J.X."/>
            <person name="Dai P.F."/>
            <person name="Guo W.B."/>
            <person name="Han X.H."/>
            <person name="Huang E.J."/>
            <person name="Li L.F."/>
            <person name="Wei W."/>
            <person name="Gao Y.C."/>
            <person name="Liu J.Z."/>
            <person name="Shao H.Z."/>
            <person name="Wang X."/>
            <person name="Wang C.C."/>
            <person name="Yang T.C."/>
            <person name="Huo Q.B."/>
            <person name="Li W."/>
            <person name="Chen H.Y."/>
            <person name="Chen S.E."/>
            <person name="Zhou L.G."/>
            <person name="Ni X.B."/>
            <person name="Tian J.H."/>
            <person name="Sheng Y."/>
            <person name="Liu T."/>
            <person name="Pan Y.S."/>
            <person name="Xia L.Y."/>
            <person name="Li J."/>
            <person name="Zhao F."/>
            <person name="Cao W.C."/>
        </authorList>
    </citation>
    <scope>NUCLEOTIDE SEQUENCE</scope>
    <source>
        <strain evidence="4">Rsan-2018</strain>
    </source>
</reference>
<proteinExistence type="predicted"/>
<organism evidence="4 5">
    <name type="scientific">Rhipicephalus sanguineus</name>
    <name type="common">Brown dog tick</name>
    <name type="synonym">Ixodes sanguineus</name>
    <dbReference type="NCBI Taxonomy" id="34632"/>
    <lineage>
        <taxon>Eukaryota</taxon>
        <taxon>Metazoa</taxon>
        <taxon>Ecdysozoa</taxon>
        <taxon>Arthropoda</taxon>
        <taxon>Chelicerata</taxon>
        <taxon>Arachnida</taxon>
        <taxon>Acari</taxon>
        <taxon>Parasitiformes</taxon>
        <taxon>Ixodida</taxon>
        <taxon>Ixodoidea</taxon>
        <taxon>Ixodidae</taxon>
        <taxon>Rhipicephalinae</taxon>
        <taxon>Rhipicephalus</taxon>
        <taxon>Rhipicephalus</taxon>
    </lineage>
</organism>
<feature type="region of interest" description="Disordered" evidence="2">
    <location>
        <begin position="1"/>
        <end position="33"/>
    </location>
</feature>
<reference evidence="4" key="2">
    <citation type="submission" date="2021-09" db="EMBL/GenBank/DDBJ databases">
        <authorList>
            <person name="Jia N."/>
            <person name="Wang J."/>
            <person name="Shi W."/>
            <person name="Du L."/>
            <person name="Sun Y."/>
            <person name="Zhan W."/>
            <person name="Jiang J."/>
            <person name="Wang Q."/>
            <person name="Zhang B."/>
            <person name="Ji P."/>
            <person name="Sakyi L.B."/>
            <person name="Cui X."/>
            <person name="Yuan T."/>
            <person name="Jiang B."/>
            <person name="Yang W."/>
            <person name="Lam T.T.-Y."/>
            <person name="Chang Q."/>
            <person name="Ding S."/>
            <person name="Wang X."/>
            <person name="Zhu J."/>
            <person name="Ruan X."/>
            <person name="Zhao L."/>
            <person name="Wei J."/>
            <person name="Que T."/>
            <person name="Du C."/>
            <person name="Cheng J."/>
            <person name="Dai P."/>
            <person name="Han X."/>
            <person name="Huang E."/>
            <person name="Gao Y."/>
            <person name="Liu J."/>
            <person name="Shao H."/>
            <person name="Ye R."/>
            <person name="Li L."/>
            <person name="Wei W."/>
            <person name="Wang X."/>
            <person name="Wang C."/>
            <person name="Huo Q."/>
            <person name="Li W."/>
            <person name="Guo W."/>
            <person name="Chen H."/>
            <person name="Chen S."/>
            <person name="Zhou L."/>
            <person name="Zhou L."/>
            <person name="Ni X."/>
            <person name="Tian J."/>
            <person name="Zhou Y."/>
            <person name="Sheng Y."/>
            <person name="Liu T."/>
            <person name="Pan Y."/>
            <person name="Xia L."/>
            <person name="Li J."/>
            <person name="Zhao F."/>
            <person name="Cao W."/>
        </authorList>
    </citation>
    <scope>NUCLEOTIDE SEQUENCE</scope>
    <source>
        <strain evidence="4">Rsan-2018</strain>
        <tissue evidence="4">Larvae</tissue>
    </source>
</reference>
<dbReference type="InterPro" id="IPR028933">
    <property type="entry name" value="Lebercilin_dom"/>
</dbReference>
<feature type="region of interest" description="Disordered" evidence="2">
    <location>
        <begin position="193"/>
        <end position="268"/>
    </location>
</feature>
<accession>A0A9D4SV83</accession>
<gene>
    <name evidence="4" type="ORF">HPB52_021202</name>
</gene>
<comment type="caution">
    <text evidence="4">The sequence shown here is derived from an EMBL/GenBank/DDBJ whole genome shotgun (WGS) entry which is preliminary data.</text>
</comment>
<feature type="coiled-coil region" evidence="1">
    <location>
        <begin position="45"/>
        <end position="86"/>
    </location>
</feature>
<dbReference type="Proteomes" id="UP000821837">
    <property type="component" value="Chromosome 6"/>
</dbReference>
<feature type="domain" description="Lebercilin" evidence="3">
    <location>
        <begin position="35"/>
        <end position="118"/>
    </location>
</feature>
<evidence type="ECO:0000313" key="4">
    <source>
        <dbReference type="EMBL" id="KAH7948404.1"/>
    </source>
</evidence>
<sequence>MRLCNDNSNETVGASRFGQAHVQPSAVARTQRTTSRFSISRDFKIDDLHNEIKDLERRLKESERENKALKRVQARQERELLKAESARHLDGPDASRAHGEEIRALRALLAEGRDKLRDFLCHNGDSSDPKSIFMGMDQEKKERLLARLRDIDLSGAFVKSTAKRPRAARRLSMDSQQSRLRLKSIAASDPFLNESLSSESSPTERMPPLGPNVVKARRMSDTLVRSRRGDSLSSIVEMQALQIHSNRSEDATENTNRETVRKAASPSR</sequence>
<dbReference type="Pfam" id="PF15619">
    <property type="entry name" value="Lebercilin"/>
    <property type="match status" value="1"/>
</dbReference>